<keyword evidence="6" id="KW-1185">Reference proteome</keyword>
<dbReference type="PRINTS" id="PR00038">
    <property type="entry name" value="HTHLUXR"/>
</dbReference>
<organism evidence="5 6">
    <name type="scientific">Streptomyces coeruleoprunus</name>
    <dbReference type="NCBI Taxonomy" id="285563"/>
    <lineage>
        <taxon>Bacteria</taxon>
        <taxon>Bacillati</taxon>
        <taxon>Actinomycetota</taxon>
        <taxon>Actinomycetes</taxon>
        <taxon>Kitasatosporales</taxon>
        <taxon>Streptomycetaceae</taxon>
        <taxon>Streptomyces</taxon>
    </lineage>
</organism>
<feature type="domain" description="HTH luxR-type" evidence="4">
    <location>
        <begin position="111"/>
        <end position="176"/>
    </location>
</feature>
<dbReference type="PROSITE" id="PS50043">
    <property type="entry name" value="HTH_LUXR_2"/>
    <property type="match status" value="1"/>
</dbReference>
<sequence>MSAASAADIPLDRAERPLSLFLSSDAGVRDLSLLGPLLSDPSTHVVLIVRSLVQGQLDTAQWVLADVVLRLEDLQDAVLDDVLTPRRRGTVAVSPEALRQVVQLASAATEGGSRRPRLTERETETLWGVAQGLSNRQIARGMGITEHGVKRHLANAMGKLNCQNRASAVAVALRSGLLHLTDVGSGVS</sequence>
<evidence type="ECO:0000313" key="6">
    <source>
        <dbReference type="Proteomes" id="UP001595829"/>
    </source>
</evidence>
<evidence type="ECO:0000259" key="4">
    <source>
        <dbReference type="PROSITE" id="PS50043"/>
    </source>
</evidence>
<evidence type="ECO:0000256" key="3">
    <source>
        <dbReference type="ARBA" id="ARBA00023163"/>
    </source>
</evidence>
<dbReference type="PANTHER" id="PTHR44688:SF16">
    <property type="entry name" value="DNA-BINDING TRANSCRIPTIONAL ACTIVATOR DEVR_DOSR"/>
    <property type="match status" value="1"/>
</dbReference>
<keyword evidence="3" id="KW-0804">Transcription</keyword>
<evidence type="ECO:0000256" key="1">
    <source>
        <dbReference type="ARBA" id="ARBA00023015"/>
    </source>
</evidence>
<dbReference type="InterPro" id="IPR016032">
    <property type="entry name" value="Sig_transdc_resp-reg_C-effctor"/>
</dbReference>
<keyword evidence="1" id="KW-0805">Transcription regulation</keyword>
<comment type="caution">
    <text evidence="5">The sequence shown here is derived from an EMBL/GenBank/DDBJ whole genome shotgun (WGS) entry which is preliminary data.</text>
</comment>
<accession>A0ABV9XFA8</accession>
<dbReference type="InterPro" id="IPR036388">
    <property type="entry name" value="WH-like_DNA-bd_sf"/>
</dbReference>
<gene>
    <name evidence="5" type="ORF">ACFPM3_12005</name>
</gene>
<dbReference type="Proteomes" id="UP001595829">
    <property type="component" value="Unassembled WGS sequence"/>
</dbReference>
<dbReference type="Gene3D" id="1.10.10.10">
    <property type="entry name" value="Winged helix-like DNA-binding domain superfamily/Winged helix DNA-binding domain"/>
    <property type="match status" value="1"/>
</dbReference>
<proteinExistence type="predicted"/>
<evidence type="ECO:0000256" key="2">
    <source>
        <dbReference type="ARBA" id="ARBA00023125"/>
    </source>
</evidence>
<keyword evidence="2" id="KW-0238">DNA-binding</keyword>
<dbReference type="Pfam" id="PF00196">
    <property type="entry name" value="GerE"/>
    <property type="match status" value="1"/>
</dbReference>
<dbReference type="SMART" id="SM00421">
    <property type="entry name" value="HTH_LUXR"/>
    <property type="match status" value="1"/>
</dbReference>
<protein>
    <submittedName>
        <fullName evidence="5">LuxR C-terminal-related transcriptional regulator</fullName>
    </submittedName>
</protein>
<dbReference type="SUPFAM" id="SSF46894">
    <property type="entry name" value="C-terminal effector domain of the bipartite response regulators"/>
    <property type="match status" value="1"/>
</dbReference>
<dbReference type="RefSeq" id="WP_345690471.1">
    <property type="nucleotide sequence ID" value="NZ_BAABIT010000001.1"/>
</dbReference>
<dbReference type="PANTHER" id="PTHR44688">
    <property type="entry name" value="DNA-BINDING TRANSCRIPTIONAL ACTIVATOR DEVR_DOSR"/>
    <property type="match status" value="1"/>
</dbReference>
<dbReference type="InterPro" id="IPR000792">
    <property type="entry name" value="Tscrpt_reg_LuxR_C"/>
</dbReference>
<name>A0ABV9XFA8_9ACTN</name>
<dbReference type="EMBL" id="JBHSJD010000007">
    <property type="protein sequence ID" value="MFC5022855.1"/>
    <property type="molecule type" value="Genomic_DNA"/>
</dbReference>
<dbReference type="CDD" id="cd06170">
    <property type="entry name" value="LuxR_C_like"/>
    <property type="match status" value="1"/>
</dbReference>
<evidence type="ECO:0000313" key="5">
    <source>
        <dbReference type="EMBL" id="MFC5022855.1"/>
    </source>
</evidence>
<reference evidence="6" key="1">
    <citation type="journal article" date="2019" name="Int. J. Syst. Evol. Microbiol.">
        <title>The Global Catalogue of Microorganisms (GCM) 10K type strain sequencing project: providing services to taxonomists for standard genome sequencing and annotation.</title>
        <authorList>
            <consortium name="The Broad Institute Genomics Platform"/>
            <consortium name="The Broad Institute Genome Sequencing Center for Infectious Disease"/>
            <person name="Wu L."/>
            <person name="Ma J."/>
        </authorList>
    </citation>
    <scope>NUCLEOTIDE SEQUENCE [LARGE SCALE GENOMIC DNA]</scope>
    <source>
        <strain evidence="6">CGMCC 4.1648</strain>
    </source>
</reference>